<dbReference type="Proteomes" id="UP000051952">
    <property type="component" value="Unassembled WGS sequence"/>
</dbReference>
<dbReference type="SUPFAM" id="SSF53223">
    <property type="entry name" value="Aminoacid dehydrogenase-like, N-terminal domain"/>
    <property type="match status" value="1"/>
</dbReference>
<dbReference type="PANTHER" id="PTHR23406">
    <property type="entry name" value="MALIC ENZYME-RELATED"/>
    <property type="match status" value="1"/>
</dbReference>
<feature type="binding site" evidence="4">
    <location>
        <position position="263"/>
    </location>
    <ligand>
        <name>a divalent metal cation</name>
        <dbReference type="ChEBI" id="CHEBI:60240"/>
    </ligand>
</feature>
<dbReference type="GO" id="GO:0046872">
    <property type="term" value="F:metal ion binding"/>
    <property type="evidence" value="ECO:0007669"/>
    <property type="project" value="UniProtKB-KW"/>
</dbReference>
<dbReference type="NCBIfam" id="NF010052">
    <property type="entry name" value="PRK13529.1"/>
    <property type="match status" value="1"/>
</dbReference>
<evidence type="ECO:0000256" key="3">
    <source>
        <dbReference type="PIRSR" id="PIRSR000106-2"/>
    </source>
</evidence>
<evidence type="ECO:0000256" key="2">
    <source>
        <dbReference type="PIRSR" id="PIRSR000106-1"/>
    </source>
</evidence>
<evidence type="ECO:0000256" key="1">
    <source>
        <dbReference type="ARBA" id="ARBA00023002"/>
    </source>
</evidence>
<comment type="cofactor">
    <cofactor evidence="4">
        <name>Mg(2+)</name>
        <dbReference type="ChEBI" id="CHEBI:18420"/>
    </cofactor>
    <cofactor evidence="4">
        <name>Mn(2+)</name>
        <dbReference type="ChEBI" id="CHEBI:29035"/>
    </cofactor>
    <text evidence="4">Divalent metal cations. Prefers magnesium or manganese.</text>
</comment>
<protein>
    <submittedName>
        <fullName evidence="6">Malic enzyme, putative</fullName>
    </submittedName>
</protein>
<dbReference type="GO" id="GO:0006108">
    <property type="term" value="P:malate metabolic process"/>
    <property type="evidence" value="ECO:0007669"/>
    <property type="project" value="TreeGrafter"/>
</dbReference>
<name>A0A0S4KIL3_BODSA</name>
<organism evidence="6 7">
    <name type="scientific">Bodo saltans</name>
    <name type="common">Flagellated protozoan</name>
    <dbReference type="NCBI Taxonomy" id="75058"/>
    <lineage>
        <taxon>Eukaryota</taxon>
        <taxon>Discoba</taxon>
        <taxon>Euglenozoa</taxon>
        <taxon>Kinetoplastea</taxon>
        <taxon>Metakinetoplastina</taxon>
        <taxon>Eubodonida</taxon>
        <taxon>Bodonidae</taxon>
        <taxon>Bodo</taxon>
    </lineage>
</organism>
<dbReference type="VEuPathDB" id="TriTrypDB:BSAL_85960"/>
<dbReference type="Pfam" id="PF00390">
    <property type="entry name" value="malic"/>
    <property type="match status" value="1"/>
</dbReference>
<proteinExistence type="predicted"/>
<dbReference type="InterPro" id="IPR046346">
    <property type="entry name" value="Aminoacid_DH-like_N_sf"/>
</dbReference>
<evidence type="ECO:0000313" key="7">
    <source>
        <dbReference type="Proteomes" id="UP000051952"/>
    </source>
</evidence>
<dbReference type="Gene3D" id="3.40.50.10380">
    <property type="entry name" value="Malic enzyme, N-terminal domain"/>
    <property type="match status" value="1"/>
</dbReference>
<feature type="active site" description="Proton donor" evidence="2">
    <location>
        <position position="97"/>
    </location>
</feature>
<keyword evidence="4" id="KW-0479">Metal-binding</keyword>
<dbReference type="SMART" id="SM01274">
    <property type="entry name" value="malic"/>
    <property type="match status" value="1"/>
</dbReference>
<dbReference type="Gene3D" id="3.40.50.720">
    <property type="entry name" value="NAD(P)-binding Rossmann-like Domain"/>
    <property type="match status" value="1"/>
</dbReference>
<dbReference type="AlphaFoldDB" id="A0A0S4KIL3"/>
<keyword evidence="7" id="KW-1185">Reference proteome</keyword>
<feature type="binding site" evidence="4">
    <location>
        <position position="239"/>
    </location>
    <ligand>
        <name>a divalent metal cation</name>
        <dbReference type="ChEBI" id="CHEBI:60240"/>
    </ligand>
</feature>
<evidence type="ECO:0000259" key="5">
    <source>
        <dbReference type="SMART" id="SM01274"/>
    </source>
</evidence>
<dbReference type="InterPro" id="IPR001891">
    <property type="entry name" value="Malic_OxRdtase"/>
</dbReference>
<feature type="domain" description="Malic enzyme N-terminal" evidence="5">
    <location>
        <begin position="74"/>
        <end position="254"/>
    </location>
</feature>
<feature type="active site" description="Proton acceptor" evidence="2">
    <location>
        <position position="168"/>
    </location>
</feature>
<dbReference type="PRINTS" id="PR00072">
    <property type="entry name" value="MALOXRDTASE"/>
</dbReference>
<keyword evidence="1" id="KW-0560">Oxidoreductase</keyword>
<dbReference type="OrthoDB" id="5365701at2759"/>
<evidence type="ECO:0000313" key="6">
    <source>
        <dbReference type="EMBL" id="CUI14353.1"/>
    </source>
</evidence>
<evidence type="ECO:0000256" key="4">
    <source>
        <dbReference type="PIRSR" id="PIRSR000106-3"/>
    </source>
</evidence>
<dbReference type="InterPro" id="IPR037062">
    <property type="entry name" value="Malic_N_dom_sf"/>
</dbReference>
<dbReference type="GO" id="GO:0005739">
    <property type="term" value="C:mitochondrion"/>
    <property type="evidence" value="ECO:0007669"/>
    <property type="project" value="TreeGrafter"/>
</dbReference>
<gene>
    <name evidence="6" type="ORF">BSAL_85960</name>
</gene>
<accession>A0A0S4KIL3</accession>
<feature type="binding site" evidence="4">
    <location>
        <position position="240"/>
    </location>
    <ligand>
        <name>a divalent metal cation</name>
        <dbReference type="ChEBI" id="CHEBI:60240"/>
    </ligand>
</feature>
<dbReference type="GO" id="GO:0004471">
    <property type="term" value="F:malate dehydrogenase (decarboxylating) (NAD+) activity"/>
    <property type="evidence" value="ECO:0007669"/>
    <property type="project" value="TreeGrafter"/>
</dbReference>
<feature type="non-terminal residue" evidence="6">
    <location>
        <position position="287"/>
    </location>
</feature>
<dbReference type="PIRSF" id="PIRSF000106">
    <property type="entry name" value="ME"/>
    <property type="match status" value="1"/>
</dbReference>
<dbReference type="OMA" id="PINIMIC"/>
<dbReference type="EMBL" id="CYKH01001026">
    <property type="protein sequence ID" value="CUI14353.1"/>
    <property type="molecule type" value="Genomic_DNA"/>
</dbReference>
<dbReference type="InterPro" id="IPR012301">
    <property type="entry name" value="Malic_N_dom"/>
</dbReference>
<reference evidence="7" key="1">
    <citation type="submission" date="2015-09" db="EMBL/GenBank/DDBJ databases">
        <authorList>
            <consortium name="Pathogen Informatics"/>
        </authorList>
    </citation>
    <scope>NUCLEOTIDE SEQUENCE [LARGE SCALE GENOMIC DNA]</scope>
    <source>
        <strain evidence="7">Lake Konstanz</strain>
    </source>
</reference>
<sequence>MCAAKTTEVGTSILTNRYDNKGTAFTAEERQALAIRGRLPPRVETLDEQVARCLDQLRSFDKPINKYQFLATLHTANTTLYYALILASVEDTLPIIYTPTVGEACQKFGNIFFRERGMYIHSQYKGMIHELLEESCYKDVDVIVITDGSRILGLGDLGANGMGISIGKCSLYVVGGGVHPKRILPVCLDAGTSNESLRNSLHYLGTRTERLPEEEFYGILDEFMDAVKRVWPGAVVQFEDFSNNHCFDMLTRYQDKYRCFNDDIQGTGAVVSAGFLNAVRVTGKPVT</sequence>
<feature type="binding site" evidence="3">
    <location>
        <position position="150"/>
    </location>
    <ligand>
        <name>(S)-malate</name>
        <dbReference type="ChEBI" id="CHEBI:15589"/>
    </ligand>
</feature>
<dbReference type="PANTHER" id="PTHR23406:SF32">
    <property type="entry name" value="NADP-DEPENDENT MALIC ENZYME"/>
    <property type="match status" value="1"/>
</dbReference>